<dbReference type="InterPro" id="IPR036582">
    <property type="entry name" value="Mao_N_sf"/>
</dbReference>
<dbReference type="SUPFAM" id="SSF55383">
    <property type="entry name" value="Copper amine oxidase, domain N"/>
    <property type="match status" value="1"/>
</dbReference>
<evidence type="ECO:0000313" key="2">
    <source>
        <dbReference type="EMBL" id="MBP1999292.1"/>
    </source>
</evidence>
<evidence type="ECO:0000313" key="3">
    <source>
        <dbReference type="Proteomes" id="UP001519288"/>
    </source>
</evidence>
<evidence type="ECO:0000259" key="1">
    <source>
        <dbReference type="Pfam" id="PF07833"/>
    </source>
</evidence>
<proteinExistence type="predicted"/>
<gene>
    <name evidence="2" type="ORF">J2Z69_000311</name>
</gene>
<dbReference type="Pfam" id="PF07833">
    <property type="entry name" value="Cu_amine_oxidN1"/>
    <property type="match status" value="1"/>
</dbReference>
<organism evidence="2 3">
    <name type="scientific">Paenibacillus shirakamiensis</name>
    <dbReference type="NCBI Taxonomy" id="1265935"/>
    <lineage>
        <taxon>Bacteria</taxon>
        <taxon>Bacillati</taxon>
        <taxon>Bacillota</taxon>
        <taxon>Bacilli</taxon>
        <taxon>Bacillales</taxon>
        <taxon>Paenibacillaceae</taxon>
        <taxon>Paenibacillus</taxon>
    </lineage>
</organism>
<comment type="caution">
    <text evidence="2">The sequence shown here is derived from an EMBL/GenBank/DDBJ whole genome shotgun (WGS) entry which is preliminary data.</text>
</comment>
<dbReference type="EMBL" id="JAGGLD010000001">
    <property type="protein sequence ID" value="MBP1999292.1"/>
    <property type="molecule type" value="Genomic_DNA"/>
</dbReference>
<dbReference type="InterPro" id="IPR012854">
    <property type="entry name" value="Cu_amine_oxidase-like_N"/>
</dbReference>
<sequence length="49" mass="5076">MDKVSVKVDGKIIADGLLGKKAGVTYVPLQAVADTLGASVEWDSKTKTA</sequence>
<dbReference type="RefSeq" id="WP_209858539.1">
    <property type="nucleotide sequence ID" value="NZ_JAGGLD010000001.1"/>
</dbReference>
<dbReference type="Proteomes" id="UP001519288">
    <property type="component" value="Unassembled WGS sequence"/>
</dbReference>
<accession>A0ABS4JC50</accession>
<name>A0ABS4JC50_9BACL</name>
<feature type="domain" description="Copper amine oxidase-like N-terminal" evidence="1">
    <location>
        <begin position="21"/>
        <end position="48"/>
    </location>
</feature>
<keyword evidence="3" id="KW-1185">Reference proteome</keyword>
<protein>
    <recommendedName>
        <fullName evidence="1">Copper amine oxidase-like N-terminal domain-containing protein</fullName>
    </recommendedName>
</protein>
<reference evidence="2 3" key="1">
    <citation type="submission" date="2021-03" db="EMBL/GenBank/DDBJ databases">
        <title>Genomic Encyclopedia of Type Strains, Phase IV (KMG-IV): sequencing the most valuable type-strain genomes for metagenomic binning, comparative biology and taxonomic classification.</title>
        <authorList>
            <person name="Goeker M."/>
        </authorList>
    </citation>
    <scope>NUCLEOTIDE SEQUENCE [LARGE SCALE GENOMIC DNA]</scope>
    <source>
        <strain evidence="2 3">DSM 26806</strain>
    </source>
</reference>